<dbReference type="InterPro" id="IPR009501">
    <property type="entry name" value="UCP020269"/>
</dbReference>
<sequence length="212" mass="23365">MDNYRAERNQILAEHMIKNLKSRNMAGYYAKTKEEALKMALEMMPEGSSVGWGGSASVTEIGLKQAVCEGNYQVINRDVCKTPEEKRQAELACFESDYFLASSNAITYDGILVNIDKFGNRIAAIAFGAKNVILIVGMNKAVKNLEEALSRVHNEATPINAVRLGIDTPCRNNGLCYDCKGANSMCCQVLVTRNSGVKERIKVILENDNLGF</sequence>
<dbReference type="PANTHER" id="PTHR36179">
    <property type="entry name" value="LUD_DOM DOMAIN-CONTAINING PROTEIN"/>
    <property type="match status" value="1"/>
</dbReference>
<dbReference type="RefSeq" id="WP_055152642.1">
    <property type="nucleotide sequence ID" value="NZ_CYZU01000013.1"/>
</dbReference>
<dbReference type="EMBL" id="CYZU01000013">
    <property type="protein sequence ID" value="CUO28121.1"/>
    <property type="molecule type" value="Genomic_DNA"/>
</dbReference>
<reference evidence="2 3" key="1">
    <citation type="submission" date="2015-09" db="EMBL/GenBank/DDBJ databases">
        <authorList>
            <consortium name="Pathogen Informatics"/>
        </authorList>
    </citation>
    <scope>NUCLEOTIDE SEQUENCE [LARGE SCALE GENOMIC DNA]</scope>
    <source>
        <strain evidence="2 3">2789STDY5834876</strain>
    </source>
</reference>
<dbReference type="Pfam" id="PF02589">
    <property type="entry name" value="LUD_dom"/>
    <property type="match status" value="1"/>
</dbReference>
<dbReference type="Proteomes" id="UP000095544">
    <property type="component" value="Unassembled WGS sequence"/>
</dbReference>
<organism evidence="2 3">
    <name type="scientific">Faecalicatena contorta</name>
    <dbReference type="NCBI Taxonomy" id="39482"/>
    <lineage>
        <taxon>Bacteria</taxon>
        <taxon>Bacillati</taxon>
        <taxon>Bacillota</taxon>
        <taxon>Clostridia</taxon>
        <taxon>Lachnospirales</taxon>
        <taxon>Lachnospiraceae</taxon>
        <taxon>Faecalicatena</taxon>
    </lineage>
</organism>
<dbReference type="STRING" id="39482.ERS852491_01759"/>
<proteinExistence type="predicted"/>
<evidence type="ECO:0000313" key="3">
    <source>
        <dbReference type="Proteomes" id="UP000095544"/>
    </source>
</evidence>
<dbReference type="PANTHER" id="PTHR36179:SF2">
    <property type="entry name" value="LUD DOMAIN-CONTAINING PROTEIN"/>
    <property type="match status" value="1"/>
</dbReference>
<evidence type="ECO:0000259" key="1">
    <source>
        <dbReference type="Pfam" id="PF02589"/>
    </source>
</evidence>
<dbReference type="PIRSF" id="PIRSF020269">
    <property type="entry name" value="DUF1121"/>
    <property type="match status" value="1"/>
</dbReference>
<gene>
    <name evidence="2" type="ORF">ERS852491_01759</name>
</gene>
<dbReference type="InterPro" id="IPR003741">
    <property type="entry name" value="LUD_dom"/>
</dbReference>
<name>A0A174DRC1_9FIRM</name>
<protein>
    <submittedName>
        <fullName evidence="2">Uncharacterized ACR, YkgG family COG1556</fullName>
    </submittedName>
</protein>
<feature type="domain" description="LUD" evidence="1">
    <location>
        <begin position="14"/>
        <end position="205"/>
    </location>
</feature>
<dbReference type="AlphaFoldDB" id="A0A174DRC1"/>
<evidence type="ECO:0000313" key="2">
    <source>
        <dbReference type="EMBL" id="CUO28121.1"/>
    </source>
</evidence>
<accession>A0A174DRC1</accession>
<dbReference type="OrthoDB" id="9809147at2"/>